<dbReference type="Pfam" id="PF19046">
    <property type="entry name" value="GM130_C"/>
    <property type="match status" value="1"/>
</dbReference>
<name>A0A3Q0DSK4_CARSF</name>
<dbReference type="AlphaFoldDB" id="A0A3Q0DSK4"/>
<dbReference type="GO" id="GO:0005801">
    <property type="term" value="C:cis-Golgi network"/>
    <property type="evidence" value="ECO:0007669"/>
    <property type="project" value="InterPro"/>
</dbReference>
<protein>
    <submittedName>
        <fullName evidence="4">Golgin subfamily A member 2-like</fullName>
    </submittedName>
</protein>
<dbReference type="OrthoDB" id="5978643at2759"/>
<organism evidence="3 4">
    <name type="scientific">Carlito syrichta</name>
    <name type="common">Philippine tarsier</name>
    <name type="synonym">Tarsius syrichta</name>
    <dbReference type="NCBI Taxonomy" id="1868482"/>
    <lineage>
        <taxon>Eukaryota</taxon>
        <taxon>Metazoa</taxon>
        <taxon>Chordata</taxon>
        <taxon>Craniata</taxon>
        <taxon>Vertebrata</taxon>
        <taxon>Euteleostomi</taxon>
        <taxon>Mammalia</taxon>
        <taxon>Eutheria</taxon>
        <taxon>Euarchontoglires</taxon>
        <taxon>Primates</taxon>
        <taxon>Haplorrhini</taxon>
        <taxon>Tarsiiformes</taxon>
        <taxon>Tarsiidae</taxon>
        <taxon>Carlito</taxon>
    </lineage>
</organism>
<reference evidence="4" key="1">
    <citation type="submission" date="2025-08" db="UniProtKB">
        <authorList>
            <consortium name="RefSeq"/>
        </authorList>
    </citation>
    <scope>IDENTIFICATION</scope>
</reference>
<keyword evidence="3" id="KW-1185">Reference proteome</keyword>
<dbReference type="PANTHER" id="PTHR10881">
    <property type="entry name" value="GOLGIN SUBFAMILY A MEMBER-RELATED"/>
    <property type="match status" value="1"/>
</dbReference>
<dbReference type="GeneID" id="103253281"/>
<dbReference type="InterPro" id="IPR024858">
    <property type="entry name" value="GOLGA"/>
</dbReference>
<dbReference type="PANTHER" id="PTHR10881:SF46">
    <property type="entry name" value="GOLGIN SUBFAMILY A MEMBER 2"/>
    <property type="match status" value="1"/>
</dbReference>
<dbReference type="GO" id="GO:0007030">
    <property type="term" value="P:Golgi organization"/>
    <property type="evidence" value="ECO:0007669"/>
    <property type="project" value="TreeGrafter"/>
</dbReference>
<evidence type="ECO:0000313" key="4">
    <source>
        <dbReference type="RefSeq" id="XP_021564803.1"/>
    </source>
</evidence>
<gene>
    <name evidence="4" type="primary">LOC103253281</name>
</gene>
<accession>A0A3Q0DSK4</accession>
<evidence type="ECO:0000313" key="3">
    <source>
        <dbReference type="Proteomes" id="UP000189704"/>
    </source>
</evidence>
<evidence type="ECO:0000256" key="1">
    <source>
        <dbReference type="ARBA" id="ARBA00023054"/>
    </source>
</evidence>
<dbReference type="GO" id="GO:0032580">
    <property type="term" value="C:Golgi cisterna membrane"/>
    <property type="evidence" value="ECO:0007669"/>
    <property type="project" value="TreeGrafter"/>
</dbReference>
<sequence>MENLQVKESVCLTGPTGPGQGRDEGQAAGAAEAGVTTCEGVQIAAWQISGGCPESCYSDHSRSWELLMYLCEVNLANDGEPAQGEMGEGSPPENLTIQQIIQLLHEIQKSQEHPGLGNNPCIPFFYRTDKKDEVKIMVI</sequence>
<dbReference type="Proteomes" id="UP000189704">
    <property type="component" value="Unplaced"/>
</dbReference>
<dbReference type="KEGG" id="csyr:103253281"/>
<evidence type="ECO:0000256" key="2">
    <source>
        <dbReference type="SAM" id="MobiDB-lite"/>
    </source>
</evidence>
<dbReference type="RefSeq" id="XP_021564803.1">
    <property type="nucleotide sequence ID" value="XM_021709128.1"/>
</dbReference>
<dbReference type="InterPro" id="IPR043937">
    <property type="entry name" value="GOLGA_C"/>
</dbReference>
<feature type="region of interest" description="Disordered" evidence="2">
    <location>
        <begin position="1"/>
        <end position="28"/>
    </location>
</feature>
<proteinExistence type="predicted"/>
<dbReference type="GO" id="GO:0000137">
    <property type="term" value="C:Golgi cis cisterna"/>
    <property type="evidence" value="ECO:0007669"/>
    <property type="project" value="TreeGrafter"/>
</dbReference>
<keyword evidence="1" id="KW-0175">Coiled coil</keyword>